<accession>A0ABP6FH23</accession>
<evidence type="ECO:0000313" key="1">
    <source>
        <dbReference type="EMBL" id="GAA2690354.1"/>
    </source>
</evidence>
<dbReference type="RefSeq" id="WP_346154044.1">
    <property type="nucleotide sequence ID" value="NZ_BAAATE010000031.1"/>
</dbReference>
<protein>
    <submittedName>
        <fullName evidence="1">Uncharacterized protein</fullName>
    </submittedName>
</protein>
<sequence>MNSTLEHRRAYQQRLLTALREELTARDIPAVLVVTADGRPGLDVTDSRCRPRRVFVHLPFCWFYWGDQQDERVTFLRLPAAVDRIEQAARDGWHEGEQGELSMDLSKITDAYRS</sequence>
<comment type="caution">
    <text evidence="1">The sequence shown here is derived from an EMBL/GenBank/DDBJ whole genome shotgun (WGS) entry which is preliminary data.</text>
</comment>
<gene>
    <name evidence="1" type="ORF">GCM10010412_079950</name>
</gene>
<dbReference type="Proteomes" id="UP001501666">
    <property type="component" value="Unassembled WGS sequence"/>
</dbReference>
<keyword evidence="2" id="KW-1185">Reference proteome</keyword>
<dbReference type="EMBL" id="BAAATE010000031">
    <property type="protein sequence ID" value="GAA2690354.1"/>
    <property type="molecule type" value="Genomic_DNA"/>
</dbReference>
<evidence type="ECO:0000313" key="2">
    <source>
        <dbReference type="Proteomes" id="UP001501666"/>
    </source>
</evidence>
<proteinExistence type="predicted"/>
<organism evidence="1 2">
    <name type="scientific">Nonomuraea recticatena</name>
    <dbReference type="NCBI Taxonomy" id="46178"/>
    <lineage>
        <taxon>Bacteria</taxon>
        <taxon>Bacillati</taxon>
        <taxon>Actinomycetota</taxon>
        <taxon>Actinomycetes</taxon>
        <taxon>Streptosporangiales</taxon>
        <taxon>Streptosporangiaceae</taxon>
        <taxon>Nonomuraea</taxon>
    </lineage>
</organism>
<reference evidence="2" key="1">
    <citation type="journal article" date="2019" name="Int. J. Syst. Evol. Microbiol.">
        <title>The Global Catalogue of Microorganisms (GCM) 10K type strain sequencing project: providing services to taxonomists for standard genome sequencing and annotation.</title>
        <authorList>
            <consortium name="The Broad Institute Genomics Platform"/>
            <consortium name="The Broad Institute Genome Sequencing Center for Infectious Disease"/>
            <person name="Wu L."/>
            <person name="Ma J."/>
        </authorList>
    </citation>
    <scope>NUCLEOTIDE SEQUENCE [LARGE SCALE GENOMIC DNA]</scope>
    <source>
        <strain evidence="2">JCM 6835</strain>
    </source>
</reference>
<name>A0ABP6FH23_9ACTN</name>